<evidence type="ECO:0000313" key="4">
    <source>
        <dbReference type="EnsemblProtists" id="EKX37061"/>
    </source>
</evidence>
<dbReference type="OrthoDB" id="414047at2759"/>
<keyword evidence="2" id="KW-0472">Membrane</keyword>
<dbReference type="PANTHER" id="PTHR31563:SF10">
    <property type="entry name" value="ION CHANNEL POLLUX-RELATED"/>
    <property type="match status" value="1"/>
</dbReference>
<protein>
    <recommendedName>
        <fullName evidence="6">Ion transport domain-containing protein</fullName>
    </recommendedName>
</protein>
<feature type="compositionally biased region" description="Basic and acidic residues" evidence="1">
    <location>
        <begin position="67"/>
        <end position="80"/>
    </location>
</feature>
<dbReference type="PaxDb" id="55529-EKX37061"/>
<dbReference type="OMA" id="ADENRIW"/>
<feature type="transmembrane region" description="Helical" evidence="2">
    <location>
        <begin position="98"/>
        <end position="118"/>
    </location>
</feature>
<keyword evidence="2" id="KW-0812">Transmembrane</keyword>
<feature type="transmembrane region" description="Helical" evidence="2">
    <location>
        <begin position="208"/>
        <end position="229"/>
    </location>
</feature>
<evidence type="ECO:0008006" key="6">
    <source>
        <dbReference type="Google" id="ProtNLM"/>
    </source>
</evidence>
<dbReference type="SUPFAM" id="SSF81324">
    <property type="entry name" value="Voltage-gated potassium channels"/>
    <property type="match status" value="1"/>
</dbReference>
<keyword evidence="2" id="KW-1133">Transmembrane helix</keyword>
<evidence type="ECO:0000313" key="3">
    <source>
        <dbReference type="EMBL" id="EKX37061.1"/>
    </source>
</evidence>
<evidence type="ECO:0000313" key="5">
    <source>
        <dbReference type="Proteomes" id="UP000011087"/>
    </source>
</evidence>
<feature type="region of interest" description="Disordered" evidence="1">
    <location>
        <begin position="67"/>
        <end position="90"/>
    </location>
</feature>
<proteinExistence type="predicted"/>
<accession>L1ILD7</accession>
<dbReference type="RefSeq" id="XP_005824041.1">
    <property type="nucleotide sequence ID" value="XM_005823984.1"/>
</dbReference>
<dbReference type="AlphaFoldDB" id="L1ILD7"/>
<organism evidence="3">
    <name type="scientific">Guillardia theta (strain CCMP2712)</name>
    <name type="common">Cryptophyte</name>
    <dbReference type="NCBI Taxonomy" id="905079"/>
    <lineage>
        <taxon>Eukaryota</taxon>
        <taxon>Cryptophyceae</taxon>
        <taxon>Pyrenomonadales</taxon>
        <taxon>Geminigeraceae</taxon>
        <taxon>Guillardia</taxon>
    </lineage>
</organism>
<dbReference type="GO" id="GO:0006811">
    <property type="term" value="P:monoatomic ion transport"/>
    <property type="evidence" value="ECO:0007669"/>
    <property type="project" value="InterPro"/>
</dbReference>
<dbReference type="Proteomes" id="UP000011087">
    <property type="component" value="Unassembled WGS sequence"/>
</dbReference>
<dbReference type="PANTHER" id="PTHR31563">
    <property type="entry name" value="ION CHANNEL POLLUX-RELATED"/>
    <property type="match status" value="1"/>
</dbReference>
<keyword evidence="5" id="KW-1185">Reference proteome</keyword>
<name>L1ILD7_GUITC</name>
<dbReference type="HOGENOM" id="CLU_370270_0_0_1"/>
<sequence length="752" mass="84603">MAQRERAWKELVSLTLIALLYTFYVQPCLGLVPPAIFRKSLARHVTKPAHSGPPLLVTRSVKEKPEYAKLERRGDSEARGRAGQPSLGTEKDLDRREFMQMLAAVFYFVVGTCAGFFFKPAERRQKSLEEEMETTRMVKKEVEELSKTLSDGKKDAPDPTPPLVPLVLFFRRMLMLDMNKVMGTDSTFTELLLYRLDYFLSSSPYAKLMLLLNITMLAILGGSLLLVLFQGEDFGTALWESWTFVANPGTQANVQNPSERVIALSITVAGLLVFAVMIGLITETVSEKVDEFKKGKNRIFARDHVLILGFSEKCLDVRREEEEELVGGHGEVTFRSGNPQYASELEKVRIEYAKSILVLAGDEQDVNEADSDALRTRLKRIERAGAGAGAGAGVTTIEEGQDEDVDNKQIVALASNDSKILVVNDIVGQLMVIKLSLHCPQSFDVLLSIARDDDSYTVNDGSFYHMISHLDHIVPKGSELWLLSSIPVYQRRGLLEDVGQRENLQLVNLKIKHVYGNPTIRKDLTSLSCLDMFGDPTGQVVNLLHFDTIMVLADEFAMQTGSSKKSADGRSLASFLLLRDIRRLLLAGKQGFFSRPREDEGKDRIICEMLHASSSRMLLRELDCRGYVMSNRIVSSAMGQLLMNGQMSSVLAELLSPAGNELSIKPVTEYLEEEEEEEEEMSFWELADRALSKGHVLVGYKRKEEEFKSIVEMSEEEEENCTNVNPPEKMRKRRWRKEDVVVVLSRTTTFKK</sequence>
<dbReference type="EMBL" id="JH993064">
    <property type="protein sequence ID" value="EKX37061.1"/>
    <property type="molecule type" value="Genomic_DNA"/>
</dbReference>
<dbReference type="GeneID" id="17293823"/>
<dbReference type="InterPro" id="IPR044849">
    <property type="entry name" value="CASTOR/POLLUX/SYM8-like"/>
</dbReference>
<dbReference type="KEGG" id="gtt:GUITHDRAFT_145302"/>
<dbReference type="eggNOG" id="ENOG502QU6W">
    <property type="taxonomic scope" value="Eukaryota"/>
</dbReference>
<feature type="transmembrane region" description="Helical" evidence="2">
    <location>
        <begin position="261"/>
        <end position="281"/>
    </location>
</feature>
<reference evidence="3 5" key="1">
    <citation type="journal article" date="2012" name="Nature">
        <title>Algal genomes reveal evolutionary mosaicism and the fate of nucleomorphs.</title>
        <authorList>
            <consortium name="DOE Joint Genome Institute"/>
            <person name="Curtis B.A."/>
            <person name="Tanifuji G."/>
            <person name="Burki F."/>
            <person name="Gruber A."/>
            <person name="Irimia M."/>
            <person name="Maruyama S."/>
            <person name="Arias M.C."/>
            <person name="Ball S.G."/>
            <person name="Gile G.H."/>
            <person name="Hirakawa Y."/>
            <person name="Hopkins J.F."/>
            <person name="Kuo A."/>
            <person name="Rensing S.A."/>
            <person name="Schmutz J."/>
            <person name="Symeonidi A."/>
            <person name="Elias M."/>
            <person name="Eveleigh R.J."/>
            <person name="Herman E.K."/>
            <person name="Klute M.J."/>
            <person name="Nakayama T."/>
            <person name="Obornik M."/>
            <person name="Reyes-Prieto A."/>
            <person name="Armbrust E.V."/>
            <person name="Aves S.J."/>
            <person name="Beiko R.G."/>
            <person name="Coutinho P."/>
            <person name="Dacks J.B."/>
            <person name="Durnford D.G."/>
            <person name="Fast N.M."/>
            <person name="Green B.R."/>
            <person name="Grisdale C.J."/>
            <person name="Hempel F."/>
            <person name="Henrissat B."/>
            <person name="Hoppner M.P."/>
            <person name="Ishida K."/>
            <person name="Kim E."/>
            <person name="Koreny L."/>
            <person name="Kroth P.G."/>
            <person name="Liu Y."/>
            <person name="Malik S.B."/>
            <person name="Maier U.G."/>
            <person name="McRose D."/>
            <person name="Mock T."/>
            <person name="Neilson J.A."/>
            <person name="Onodera N.T."/>
            <person name="Poole A.M."/>
            <person name="Pritham E.J."/>
            <person name="Richards T.A."/>
            <person name="Rocap G."/>
            <person name="Roy S.W."/>
            <person name="Sarai C."/>
            <person name="Schaack S."/>
            <person name="Shirato S."/>
            <person name="Slamovits C.H."/>
            <person name="Spencer D.F."/>
            <person name="Suzuki S."/>
            <person name="Worden A.Z."/>
            <person name="Zauner S."/>
            <person name="Barry K."/>
            <person name="Bell C."/>
            <person name="Bharti A.K."/>
            <person name="Crow J.A."/>
            <person name="Grimwood J."/>
            <person name="Kramer R."/>
            <person name="Lindquist E."/>
            <person name="Lucas S."/>
            <person name="Salamov A."/>
            <person name="McFadden G.I."/>
            <person name="Lane C.E."/>
            <person name="Keeling P.J."/>
            <person name="Gray M.W."/>
            <person name="Grigoriev I.V."/>
            <person name="Archibald J.M."/>
        </authorList>
    </citation>
    <scope>NUCLEOTIDE SEQUENCE</scope>
    <source>
        <strain evidence="3 5">CCMP2712</strain>
    </source>
</reference>
<gene>
    <name evidence="3" type="ORF">GUITHDRAFT_145302</name>
</gene>
<reference evidence="4" key="3">
    <citation type="submission" date="2016-03" db="UniProtKB">
        <authorList>
            <consortium name="EnsemblProtists"/>
        </authorList>
    </citation>
    <scope>IDENTIFICATION</scope>
</reference>
<evidence type="ECO:0000256" key="2">
    <source>
        <dbReference type="SAM" id="Phobius"/>
    </source>
</evidence>
<reference evidence="5" key="2">
    <citation type="submission" date="2012-11" db="EMBL/GenBank/DDBJ databases">
        <authorList>
            <person name="Kuo A."/>
            <person name="Curtis B.A."/>
            <person name="Tanifuji G."/>
            <person name="Burki F."/>
            <person name="Gruber A."/>
            <person name="Irimia M."/>
            <person name="Maruyama S."/>
            <person name="Arias M.C."/>
            <person name="Ball S.G."/>
            <person name="Gile G.H."/>
            <person name="Hirakawa Y."/>
            <person name="Hopkins J.F."/>
            <person name="Rensing S.A."/>
            <person name="Schmutz J."/>
            <person name="Symeonidi A."/>
            <person name="Elias M."/>
            <person name="Eveleigh R.J."/>
            <person name="Herman E.K."/>
            <person name="Klute M.J."/>
            <person name="Nakayama T."/>
            <person name="Obornik M."/>
            <person name="Reyes-Prieto A."/>
            <person name="Armbrust E.V."/>
            <person name="Aves S.J."/>
            <person name="Beiko R.G."/>
            <person name="Coutinho P."/>
            <person name="Dacks J.B."/>
            <person name="Durnford D.G."/>
            <person name="Fast N.M."/>
            <person name="Green B.R."/>
            <person name="Grisdale C."/>
            <person name="Hempe F."/>
            <person name="Henrissat B."/>
            <person name="Hoppner M.P."/>
            <person name="Ishida K.-I."/>
            <person name="Kim E."/>
            <person name="Koreny L."/>
            <person name="Kroth P.G."/>
            <person name="Liu Y."/>
            <person name="Malik S.-B."/>
            <person name="Maier U.G."/>
            <person name="McRose D."/>
            <person name="Mock T."/>
            <person name="Neilson J.A."/>
            <person name="Onodera N.T."/>
            <person name="Poole A.M."/>
            <person name="Pritham E.J."/>
            <person name="Richards T.A."/>
            <person name="Rocap G."/>
            <person name="Roy S.W."/>
            <person name="Sarai C."/>
            <person name="Schaack S."/>
            <person name="Shirato S."/>
            <person name="Slamovits C.H."/>
            <person name="Spencer D.F."/>
            <person name="Suzuki S."/>
            <person name="Worden A.Z."/>
            <person name="Zauner S."/>
            <person name="Barry K."/>
            <person name="Bell C."/>
            <person name="Bharti A.K."/>
            <person name="Crow J.A."/>
            <person name="Grimwood J."/>
            <person name="Kramer R."/>
            <person name="Lindquist E."/>
            <person name="Lucas S."/>
            <person name="Salamov A."/>
            <person name="McFadden G.I."/>
            <person name="Lane C.E."/>
            <person name="Keeling P.J."/>
            <person name="Gray M.W."/>
            <person name="Grigoriev I.V."/>
            <person name="Archibald J.M."/>
        </authorList>
    </citation>
    <scope>NUCLEOTIDE SEQUENCE</scope>
    <source>
        <strain evidence="5">CCMP2712</strain>
    </source>
</reference>
<evidence type="ECO:0000256" key="1">
    <source>
        <dbReference type="SAM" id="MobiDB-lite"/>
    </source>
</evidence>
<dbReference type="EnsemblProtists" id="EKX37061">
    <property type="protein sequence ID" value="EKX37061"/>
    <property type="gene ID" value="GUITHDRAFT_145302"/>
</dbReference>